<name>A0A1X2GWR1_9FUNG</name>
<dbReference type="Proteomes" id="UP000242146">
    <property type="component" value="Unassembled WGS sequence"/>
</dbReference>
<dbReference type="EMBL" id="MCGT01000002">
    <property type="protein sequence ID" value="ORX62475.1"/>
    <property type="molecule type" value="Genomic_DNA"/>
</dbReference>
<keyword evidence="3" id="KW-1185">Reference proteome</keyword>
<reference evidence="2 3" key="1">
    <citation type="submission" date="2016-07" db="EMBL/GenBank/DDBJ databases">
        <title>Pervasive Adenine N6-methylation of Active Genes in Fungi.</title>
        <authorList>
            <consortium name="DOE Joint Genome Institute"/>
            <person name="Mondo S.J."/>
            <person name="Dannebaum R.O."/>
            <person name="Kuo R.C."/>
            <person name="Labutti K."/>
            <person name="Haridas S."/>
            <person name="Kuo A."/>
            <person name="Salamov A."/>
            <person name="Ahrendt S.R."/>
            <person name="Lipzen A."/>
            <person name="Sullivan W."/>
            <person name="Andreopoulos W.B."/>
            <person name="Clum A."/>
            <person name="Lindquist E."/>
            <person name="Daum C."/>
            <person name="Ramamoorthy G.K."/>
            <person name="Gryganskyi A."/>
            <person name="Culley D."/>
            <person name="Magnuson J.K."/>
            <person name="James T.Y."/>
            <person name="O'Malley M.A."/>
            <person name="Stajich J.E."/>
            <person name="Spatafora J.W."/>
            <person name="Visel A."/>
            <person name="Grigoriev I.V."/>
        </authorList>
    </citation>
    <scope>NUCLEOTIDE SEQUENCE [LARGE SCALE GENOMIC DNA]</scope>
    <source>
        <strain evidence="2 3">NRRL 3301</strain>
    </source>
</reference>
<sequence length="146" mass="16026">MCEYKGEDVEQVPALFESAKQVETSTYALQQLEEGASALPTTATLTGASSETPSTTRSPLLEPMTKRARMDKDSIETIRARDQPDTASETSQADDQESDVSDTLESQVADDEMLDTLNDDGDEDPEDDETARQALTYMLQHFGPDL</sequence>
<evidence type="ECO:0000313" key="2">
    <source>
        <dbReference type="EMBL" id="ORX62475.1"/>
    </source>
</evidence>
<proteinExistence type="predicted"/>
<protein>
    <submittedName>
        <fullName evidence="2">Uncharacterized protein</fullName>
    </submittedName>
</protein>
<comment type="caution">
    <text evidence="2">The sequence shown here is derived from an EMBL/GenBank/DDBJ whole genome shotgun (WGS) entry which is preliminary data.</text>
</comment>
<dbReference type="AlphaFoldDB" id="A0A1X2GWR1"/>
<feature type="compositionally biased region" description="Basic and acidic residues" evidence="1">
    <location>
        <begin position="64"/>
        <end position="84"/>
    </location>
</feature>
<evidence type="ECO:0000256" key="1">
    <source>
        <dbReference type="SAM" id="MobiDB-lite"/>
    </source>
</evidence>
<organism evidence="2 3">
    <name type="scientific">Hesseltinella vesiculosa</name>
    <dbReference type="NCBI Taxonomy" id="101127"/>
    <lineage>
        <taxon>Eukaryota</taxon>
        <taxon>Fungi</taxon>
        <taxon>Fungi incertae sedis</taxon>
        <taxon>Mucoromycota</taxon>
        <taxon>Mucoromycotina</taxon>
        <taxon>Mucoromycetes</taxon>
        <taxon>Mucorales</taxon>
        <taxon>Cunninghamellaceae</taxon>
        <taxon>Hesseltinella</taxon>
    </lineage>
</organism>
<feature type="compositionally biased region" description="Polar residues" evidence="1">
    <location>
        <begin position="39"/>
        <end position="58"/>
    </location>
</feature>
<evidence type="ECO:0000313" key="3">
    <source>
        <dbReference type="Proteomes" id="UP000242146"/>
    </source>
</evidence>
<accession>A0A1X2GWR1</accession>
<gene>
    <name evidence="2" type="ORF">DM01DRAFT_349426</name>
</gene>
<feature type="compositionally biased region" description="Acidic residues" evidence="1">
    <location>
        <begin position="92"/>
        <end position="129"/>
    </location>
</feature>
<feature type="region of interest" description="Disordered" evidence="1">
    <location>
        <begin position="38"/>
        <end position="133"/>
    </location>
</feature>